<keyword evidence="1" id="KW-0472">Membrane</keyword>
<keyword evidence="3" id="KW-1185">Reference proteome</keyword>
<organism evidence="2 3">
    <name type="scientific">Persicimonas caeni</name>
    <dbReference type="NCBI Taxonomy" id="2292766"/>
    <lineage>
        <taxon>Bacteria</taxon>
        <taxon>Deltaproteobacteria</taxon>
        <taxon>Bradymonadales</taxon>
        <taxon>Bradymonadaceae</taxon>
        <taxon>Persicimonas</taxon>
    </lineage>
</organism>
<dbReference type="InterPro" id="IPR011138">
    <property type="entry name" value="Cytochrome_b-558"/>
</dbReference>
<sequence length="278" mass="30612">MSIWGSSSISGQSLLHRLFSCYEFRRNGPPDGSAETEPPICRSLEMFSLKKALRSGVARKLINGVTALGLVGFIVVHLLGNLAIFAPDKGEAFNAYSAALHDLGIGLYVLEIGLLAFFGFHAFYGIKLWLQNRKARDQRYAVKQKSKRGPSKFNLASVNMALSGLILLVFVVVHVAQFRFGLFTDTAQYENTGPTGKVFDLYGLVVDTFAHPGWVAFYCGAVLFLGFHLRHGAWSMLQTLGAMNSKWSQAIYGIGALIAVLLAAGFFVLPLYIYFFIH</sequence>
<feature type="transmembrane region" description="Helical" evidence="1">
    <location>
        <begin position="105"/>
        <end position="130"/>
    </location>
</feature>
<accession>A0A4Y6PZS6</accession>
<feature type="transmembrane region" description="Helical" evidence="1">
    <location>
        <begin position="153"/>
        <end position="176"/>
    </location>
</feature>
<feature type="transmembrane region" description="Helical" evidence="1">
    <location>
        <begin position="61"/>
        <end position="85"/>
    </location>
</feature>
<evidence type="ECO:0000313" key="2">
    <source>
        <dbReference type="EMBL" id="QDG53255.1"/>
    </source>
</evidence>
<keyword evidence="1" id="KW-1133">Transmembrane helix</keyword>
<dbReference type="AlphaFoldDB" id="A0A4Y6PZS6"/>
<name>A0A4Y6PZS6_PERCE</name>
<dbReference type="GO" id="GO:0016020">
    <property type="term" value="C:membrane"/>
    <property type="evidence" value="ECO:0007669"/>
    <property type="project" value="InterPro"/>
</dbReference>
<accession>A0A5B8YC65</accession>
<dbReference type="NCBIfam" id="TIGR02046">
    <property type="entry name" value="sdhC_b558_fam"/>
    <property type="match status" value="1"/>
</dbReference>
<dbReference type="EMBL" id="CP041186">
    <property type="protein sequence ID" value="QDG53255.1"/>
    <property type="molecule type" value="Genomic_DNA"/>
</dbReference>
<dbReference type="InterPro" id="IPR034804">
    <property type="entry name" value="SQR/QFR_C/D"/>
</dbReference>
<keyword evidence="1" id="KW-0812">Transmembrane</keyword>
<reference evidence="2 3" key="1">
    <citation type="submission" date="2019-06" db="EMBL/GenBank/DDBJ databases">
        <title>Persicimonas caeni gen. nov., sp. nov., a predatory bacterium isolated from solar saltern.</title>
        <authorList>
            <person name="Wang S."/>
        </authorList>
    </citation>
    <scope>NUCLEOTIDE SEQUENCE [LARGE SCALE GENOMIC DNA]</scope>
    <source>
        <strain evidence="2 3">YN101</strain>
    </source>
</reference>
<feature type="transmembrane region" description="Helical" evidence="1">
    <location>
        <begin position="209"/>
        <end position="229"/>
    </location>
</feature>
<gene>
    <name evidence="2" type="ORF">FIV42_21655</name>
</gene>
<evidence type="ECO:0000313" key="3">
    <source>
        <dbReference type="Proteomes" id="UP000315995"/>
    </source>
</evidence>
<feature type="transmembrane region" description="Helical" evidence="1">
    <location>
        <begin position="250"/>
        <end position="277"/>
    </location>
</feature>
<dbReference type="Gene3D" id="1.20.1300.10">
    <property type="entry name" value="Fumarate reductase/succinate dehydrogenase, transmembrane subunit"/>
    <property type="match status" value="1"/>
</dbReference>
<dbReference type="CDD" id="cd03498">
    <property type="entry name" value="SQR_TypeB_2_TM"/>
    <property type="match status" value="1"/>
</dbReference>
<protein>
    <submittedName>
        <fullName evidence="2">Succinate dehydrogenase cytochrome b subunit</fullName>
    </submittedName>
</protein>
<dbReference type="OrthoDB" id="9802842at2"/>
<evidence type="ECO:0000256" key="1">
    <source>
        <dbReference type="SAM" id="Phobius"/>
    </source>
</evidence>
<proteinExistence type="predicted"/>
<dbReference type="Proteomes" id="UP000315995">
    <property type="component" value="Chromosome"/>
</dbReference>
<dbReference type="SUPFAM" id="SSF81343">
    <property type="entry name" value="Fumarate reductase respiratory complex transmembrane subunits"/>
    <property type="match status" value="1"/>
</dbReference>